<dbReference type="AlphaFoldDB" id="X6LXY0"/>
<sequence length="370" mass="43874">MLETSRSFGGGMIRMNVMNVKKKNEKEIWKISKKEITIGERIKGHMAKREIEKNKKAWMEEVRNYIEHEKYELKDYYNHVKKKVKEYDDAGIILRNYRKILKYFDTDGQKEIESQINIQRNTLSILSAFPEEVFKDYKKYFKNMGYIQLSQTIERHSNDIKSVIQQYESSKRTYDILKKDIISKGKNIPLSNADFIRYNMIIPKFVYKQHFTNSFFNSNCNPNQINDVFNSNIISSNNIIWDSPYRRRQFFRNMPSWNKRDWRFFQPSFRLVPRQIDQNNNSNDDIDTETNLNPNPNSNHVYPSLPSTSTSWSFFQHYPVRPTSYNRPSFIPSSSSSSSHSFTSLFLDHTPRMRTNFNSSSSSSSSSSKK</sequence>
<feature type="compositionally biased region" description="Polar residues" evidence="1">
    <location>
        <begin position="289"/>
        <end position="301"/>
    </location>
</feature>
<reference evidence="2 3" key="1">
    <citation type="journal article" date="2013" name="Curr. Biol.">
        <title>The Genome of the Foraminiferan Reticulomyxa filosa.</title>
        <authorList>
            <person name="Glockner G."/>
            <person name="Hulsmann N."/>
            <person name="Schleicher M."/>
            <person name="Noegel A.A."/>
            <person name="Eichinger L."/>
            <person name="Gallinger C."/>
            <person name="Pawlowski J."/>
            <person name="Sierra R."/>
            <person name="Euteneuer U."/>
            <person name="Pillet L."/>
            <person name="Moustafa A."/>
            <person name="Platzer M."/>
            <person name="Groth M."/>
            <person name="Szafranski K."/>
            <person name="Schliwa M."/>
        </authorList>
    </citation>
    <scope>NUCLEOTIDE SEQUENCE [LARGE SCALE GENOMIC DNA]</scope>
</reference>
<organism evidence="2 3">
    <name type="scientific">Reticulomyxa filosa</name>
    <dbReference type="NCBI Taxonomy" id="46433"/>
    <lineage>
        <taxon>Eukaryota</taxon>
        <taxon>Sar</taxon>
        <taxon>Rhizaria</taxon>
        <taxon>Retaria</taxon>
        <taxon>Foraminifera</taxon>
        <taxon>Monothalamids</taxon>
        <taxon>Reticulomyxidae</taxon>
        <taxon>Reticulomyxa</taxon>
    </lineage>
</organism>
<accession>X6LXY0</accession>
<protein>
    <submittedName>
        <fullName evidence="2">Uncharacterized protein</fullName>
    </submittedName>
</protein>
<name>X6LXY0_RETFI</name>
<keyword evidence="3" id="KW-1185">Reference proteome</keyword>
<dbReference type="EMBL" id="ASPP01027593">
    <property type="protein sequence ID" value="ETO06002.1"/>
    <property type="molecule type" value="Genomic_DNA"/>
</dbReference>
<gene>
    <name evidence="2" type="ORF">RFI_31392</name>
</gene>
<evidence type="ECO:0000313" key="2">
    <source>
        <dbReference type="EMBL" id="ETO06002.1"/>
    </source>
</evidence>
<dbReference type="Proteomes" id="UP000023152">
    <property type="component" value="Unassembled WGS sequence"/>
</dbReference>
<evidence type="ECO:0000256" key="1">
    <source>
        <dbReference type="SAM" id="MobiDB-lite"/>
    </source>
</evidence>
<feature type="region of interest" description="Disordered" evidence="1">
    <location>
        <begin position="275"/>
        <end position="301"/>
    </location>
</feature>
<comment type="caution">
    <text evidence="2">The sequence shown here is derived from an EMBL/GenBank/DDBJ whole genome shotgun (WGS) entry which is preliminary data.</text>
</comment>
<proteinExistence type="predicted"/>
<evidence type="ECO:0000313" key="3">
    <source>
        <dbReference type="Proteomes" id="UP000023152"/>
    </source>
</evidence>